<evidence type="ECO:0000256" key="1">
    <source>
        <dbReference type="ARBA" id="ARBA00012513"/>
    </source>
</evidence>
<sequence>MLDQQQQLIKDHPIGKDLDGFHNMFNSICDKAGISCTLDALEDLSQEDMQGLSSVLLTMLSMLPAARLLSSKSGYLRTDLIRLNSTTNSSAFDFDSVKPLLRSVLEHDADELIWDHICRLTTDVLSPQRTPPPQPIATFLEQTPWVYTTSGIMSSFEKREEVDRILKQELGPLYVDIPSFHETYFGQVAGIEAASRAVFEKCVKGSNPLFGPQGWRDWPAATSEKNVVDWFHDLFPQLEAFAQEWGVAPASTPASTPIPVQIPQRKLLIQPSTPLPDSVGKRSMDIGFVKDDPITAAASGSGYRWSHVLVPGELKIDASDDIPSVAWISIARYAREVLSASNTRRFVLAFTLCGSLMRLWEFDRLGGIASEQFDINKDGLRFVFTMLGFLWMDEEELGFDPTFKRTPSGQQFIEINRNGANEHLMIDGAIIHPHCIAGRATTCWKAHSEEDPRTILVIKDSWQFPERDVEGDLLRKATEKKVINMARYYHHEIVQVGGADDTILSNVRKGLDITKASNYKPDWTDFTLRAKSGSIQAGTPVTPLPSTKRPSSRTDAPLPPSKRSRLSQNPNEASTTTLPDREHRRIIVRDYGLPIYKASSPARLLTALESCIAGHESLYRAGFLHRDISINNLIINEDPDNPSWQSYLIDLDLAIEIQRDGISGAKSMTGTRAFIAIGALMGELHSFMHDIESFYWVLFWICIHYEGPGKERIVSEFDKWNFMDTNTLLKVKLGEINSSVFAQTSARNFTDYYRPLTIVVNKLRQVIFPGGDRWKHEDVGLYARVRKILAEGCIDPDVTALQDR</sequence>
<dbReference type="GO" id="GO:0004674">
    <property type="term" value="F:protein serine/threonine kinase activity"/>
    <property type="evidence" value="ECO:0007669"/>
    <property type="project" value="UniProtKB-EC"/>
</dbReference>
<evidence type="ECO:0000313" key="7">
    <source>
        <dbReference type="Proteomes" id="UP000803844"/>
    </source>
</evidence>
<comment type="caution">
    <text evidence="6">The sequence shown here is derived from an EMBL/GenBank/DDBJ whole genome shotgun (WGS) entry which is preliminary data.</text>
</comment>
<dbReference type="InterPro" id="IPR008266">
    <property type="entry name" value="Tyr_kinase_AS"/>
</dbReference>
<dbReference type="EMBL" id="MU032345">
    <property type="protein sequence ID" value="KAF3768304.1"/>
    <property type="molecule type" value="Genomic_DNA"/>
</dbReference>
<dbReference type="OrthoDB" id="5584477at2759"/>
<dbReference type="PROSITE" id="PS00109">
    <property type="entry name" value="PROTEIN_KINASE_TYR"/>
    <property type="match status" value="1"/>
</dbReference>
<proteinExistence type="predicted"/>
<dbReference type="PANTHER" id="PTHR38248:SF2">
    <property type="entry name" value="FUNK1 11"/>
    <property type="match status" value="1"/>
</dbReference>
<gene>
    <name evidence="6" type="ORF">M406DRAFT_251055</name>
</gene>
<dbReference type="PANTHER" id="PTHR38248">
    <property type="entry name" value="FUNK1 6"/>
    <property type="match status" value="1"/>
</dbReference>
<evidence type="ECO:0000259" key="5">
    <source>
        <dbReference type="Pfam" id="PF17667"/>
    </source>
</evidence>
<dbReference type="InterPro" id="IPR011009">
    <property type="entry name" value="Kinase-like_dom_sf"/>
</dbReference>
<feature type="domain" description="Fungal-type protein kinase" evidence="5">
    <location>
        <begin position="284"/>
        <end position="702"/>
    </location>
</feature>
<evidence type="ECO:0000256" key="2">
    <source>
        <dbReference type="ARBA" id="ARBA00047899"/>
    </source>
</evidence>
<dbReference type="SUPFAM" id="SSF56112">
    <property type="entry name" value="Protein kinase-like (PK-like)"/>
    <property type="match status" value="1"/>
</dbReference>
<evidence type="ECO:0000313" key="6">
    <source>
        <dbReference type="EMBL" id="KAF3768304.1"/>
    </source>
</evidence>
<dbReference type="RefSeq" id="XP_040779265.1">
    <property type="nucleotide sequence ID" value="XM_040916741.1"/>
</dbReference>
<name>A0A9P5CR87_CRYP1</name>
<comment type="catalytic activity">
    <reaction evidence="3">
        <text>L-seryl-[protein] + ATP = O-phospho-L-seryl-[protein] + ADP + H(+)</text>
        <dbReference type="Rhea" id="RHEA:17989"/>
        <dbReference type="Rhea" id="RHEA-COMP:9863"/>
        <dbReference type="Rhea" id="RHEA-COMP:11604"/>
        <dbReference type="ChEBI" id="CHEBI:15378"/>
        <dbReference type="ChEBI" id="CHEBI:29999"/>
        <dbReference type="ChEBI" id="CHEBI:30616"/>
        <dbReference type="ChEBI" id="CHEBI:83421"/>
        <dbReference type="ChEBI" id="CHEBI:456216"/>
        <dbReference type="EC" id="2.7.11.1"/>
    </reaction>
</comment>
<dbReference type="InterPro" id="IPR040976">
    <property type="entry name" value="Pkinase_fungal"/>
</dbReference>
<dbReference type="Gene3D" id="1.10.510.10">
    <property type="entry name" value="Transferase(Phosphotransferase) domain 1"/>
    <property type="match status" value="1"/>
</dbReference>
<feature type="compositionally biased region" description="Polar residues" evidence="4">
    <location>
        <begin position="534"/>
        <end position="549"/>
    </location>
</feature>
<keyword evidence="7" id="KW-1185">Reference proteome</keyword>
<comment type="catalytic activity">
    <reaction evidence="2">
        <text>L-threonyl-[protein] + ATP = O-phospho-L-threonyl-[protein] + ADP + H(+)</text>
        <dbReference type="Rhea" id="RHEA:46608"/>
        <dbReference type="Rhea" id="RHEA-COMP:11060"/>
        <dbReference type="Rhea" id="RHEA-COMP:11605"/>
        <dbReference type="ChEBI" id="CHEBI:15378"/>
        <dbReference type="ChEBI" id="CHEBI:30013"/>
        <dbReference type="ChEBI" id="CHEBI:30616"/>
        <dbReference type="ChEBI" id="CHEBI:61977"/>
        <dbReference type="ChEBI" id="CHEBI:456216"/>
        <dbReference type="EC" id="2.7.11.1"/>
    </reaction>
</comment>
<protein>
    <recommendedName>
        <fullName evidence="1">non-specific serine/threonine protein kinase</fullName>
        <ecNumber evidence="1">2.7.11.1</ecNumber>
    </recommendedName>
</protein>
<dbReference type="AlphaFoldDB" id="A0A9P5CR87"/>
<dbReference type="EC" id="2.7.11.1" evidence="1"/>
<accession>A0A9P5CR87</accession>
<evidence type="ECO:0000256" key="3">
    <source>
        <dbReference type="ARBA" id="ARBA00048679"/>
    </source>
</evidence>
<dbReference type="Pfam" id="PF17667">
    <property type="entry name" value="Pkinase_fungal"/>
    <property type="match status" value="1"/>
</dbReference>
<reference evidence="6" key="1">
    <citation type="journal article" date="2020" name="Phytopathology">
        <title>Genome sequence of the chestnut blight fungus Cryphonectria parasitica EP155: A fundamental resource for an archetypical invasive plant pathogen.</title>
        <authorList>
            <person name="Crouch J.A."/>
            <person name="Dawe A."/>
            <person name="Aerts A."/>
            <person name="Barry K."/>
            <person name="Churchill A.C.L."/>
            <person name="Grimwood J."/>
            <person name="Hillman B."/>
            <person name="Milgroom M.G."/>
            <person name="Pangilinan J."/>
            <person name="Smith M."/>
            <person name="Salamov A."/>
            <person name="Schmutz J."/>
            <person name="Yadav J."/>
            <person name="Grigoriev I.V."/>
            <person name="Nuss D."/>
        </authorList>
    </citation>
    <scope>NUCLEOTIDE SEQUENCE</scope>
    <source>
        <strain evidence="6">EP155</strain>
    </source>
</reference>
<dbReference type="Proteomes" id="UP000803844">
    <property type="component" value="Unassembled WGS sequence"/>
</dbReference>
<dbReference type="GeneID" id="63833870"/>
<feature type="compositionally biased region" description="Polar residues" evidence="4">
    <location>
        <begin position="566"/>
        <end position="578"/>
    </location>
</feature>
<feature type="region of interest" description="Disordered" evidence="4">
    <location>
        <begin position="534"/>
        <end position="581"/>
    </location>
</feature>
<evidence type="ECO:0000256" key="4">
    <source>
        <dbReference type="SAM" id="MobiDB-lite"/>
    </source>
</evidence>
<organism evidence="6 7">
    <name type="scientific">Cryphonectria parasitica (strain ATCC 38755 / EP155)</name>
    <dbReference type="NCBI Taxonomy" id="660469"/>
    <lineage>
        <taxon>Eukaryota</taxon>
        <taxon>Fungi</taxon>
        <taxon>Dikarya</taxon>
        <taxon>Ascomycota</taxon>
        <taxon>Pezizomycotina</taxon>
        <taxon>Sordariomycetes</taxon>
        <taxon>Sordariomycetidae</taxon>
        <taxon>Diaporthales</taxon>
        <taxon>Cryphonectriaceae</taxon>
        <taxon>Cryphonectria-Endothia species complex</taxon>
        <taxon>Cryphonectria</taxon>
    </lineage>
</organism>